<dbReference type="AlphaFoldDB" id="A0A4R6Z9Z1"/>
<name>A0A4R6Z9Z1_9GAMM</name>
<dbReference type="RefSeq" id="WP_133816752.1">
    <property type="nucleotide sequence ID" value="NZ_SNZH01000001.1"/>
</dbReference>
<evidence type="ECO:0000313" key="2">
    <source>
        <dbReference type="Proteomes" id="UP000295293"/>
    </source>
</evidence>
<proteinExistence type="predicted"/>
<comment type="caution">
    <text evidence="1">The sequence shown here is derived from an EMBL/GenBank/DDBJ whole genome shotgun (WGS) entry which is preliminary data.</text>
</comment>
<accession>A0A4R6Z9Z1</accession>
<gene>
    <name evidence="1" type="ORF">DFR29_101252</name>
</gene>
<sequence length="66" mass="6907">MAVTDGKVVLAQRRERGPAVSGGEIVFDAQLTVVDAAGGGVESNVLLPYRDGGIRVQPFSAPARKR</sequence>
<dbReference type="Proteomes" id="UP000295293">
    <property type="component" value="Unassembled WGS sequence"/>
</dbReference>
<reference evidence="1 2" key="1">
    <citation type="submission" date="2019-03" db="EMBL/GenBank/DDBJ databases">
        <title>Genomic Encyclopedia of Type Strains, Phase IV (KMG-IV): sequencing the most valuable type-strain genomes for metagenomic binning, comparative biology and taxonomic classification.</title>
        <authorList>
            <person name="Goeker M."/>
        </authorList>
    </citation>
    <scope>NUCLEOTIDE SEQUENCE [LARGE SCALE GENOMIC DNA]</scope>
    <source>
        <strain evidence="1 2">DSM 21667</strain>
    </source>
</reference>
<protein>
    <submittedName>
        <fullName evidence="1">Uncharacterized protein</fullName>
    </submittedName>
</protein>
<evidence type="ECO:0000313" key="1">
    <source>
        <dbReference type="EMBL" id="TDR48632.1"/>
    </source>
</evidence>
<dbReference type="EMBL" id="SNZH01000001">
    <property type="protein sequence ID" value="TDR48632.1"/>
    <property type="molecule type" value="Genomic_DNA"/>
</dbReference>
<keyword evidence="2" id="KW-1185">Reference proteome</keyword>
<organism evidence="1 2">
    <name type="scientific">Tahibacter aquaticus</name>
    <dbReference type="NCBI Taxonomy" id="520092"/>
    <lineage>
        <taxon>Bacteria</taxon>
        <taxon>Pseudomonadati</taxon>
        <taxon>Pseudomonadota</taxon>
        <taxon>Gammaproteobacteria</taxon>
        <taxon>Lysobacterales</taxon>
        <taxon>Rhodanobacteraceae</taxon>
        <taxon>Tahibacter</taxon>
    </lineage>
</organism>